<dbReference type="STRING" id="420998.JDO7802_02197"/>
<dbReference type="PANTHER" id="PTHR30154:SF34">
    <property type="entry name" value="TRANSCRIPTIONAL REGULATOR AZLB"/>
    <property type="match status" value="1"/>
</dbReference>
<dbReference type="SUPFAM" id="SSF54909">
    <property type="entry name" value="Dimeric alpha+beta barrel"/>
    <property type="match status" value="1"/>
</dbReference>
<dbReference type="GO" id="GO:0043200">
    <property type="term" value="P:response to amino acid"/>
    <property type="evidence" value="ECO:0007669"/>
    <property type="project" value="TreeGrafter"/>
</dbReference>
<feature type="domain" description="HTH asnC-type" evidence="4">
    <location>
        <begin position="2"/>
        <end position="63"/>
    </location>
</feature>
<name>A0A0M6YK49_9RHOB</name>
<dbReference type="InterPro" id="IPR011008">
    <property type="entry name" value="Dimeric_a/b-barrel"/>
</dbReference>
<accession>A0A0M6YK49</accession>
<dbReference type="InterPro" id="IPR019887">
    <property type="entry name" value="Tscrpt_reg_AsnC/Lrp_C"/>
</dbReference>
<dbReference type="Gene3D" id="1.10.10.10">
    <property type="entry name" value="Winged helix-like DNA-binding domain superfamily/Winged helix DNA-binding domain"/>
    <property type="match status" value="1"/>
</dbReference>
<keyword evidence="1" id="KW-0805">Transcription regulation</keyword>
<dbReference type="InterPro" id="IPR036388">
    <property type="entry name" value="WH-like_DNA-bd_sf"/>
</dbReference>
<dbReference type="Pfam" id="PF13404">
    <property type="entry name" value="HTH_AsnC-type"/>
    <property type="match status" value="1"/>
</dbReference>
<dbReference type="Gene3D" id="3.30.70.920">
    <property type="match status" value="1"/>
</dbReference>
<dbReference type="PROSITE" id="PS50956">
    <property type="entry name" value="HTH_ASNC_2"/>
    <property type="match status" value="1"/>
</dbReference>
<gene>
    <name evidence="5" type="primary">asnC</name>
    <name evidence="5" type="ORF">JDO7802_02197</name>
</gene>
<evidence type="ECO:0000313" key="5">
    <source>
        <dbReference type="EMBL" id="CTQ50179.1"/>
    </source>
</evidence>
<dbReference type="EMBL" id="CXSU01000012">
    <property type="protein sequence ID" value="CTQ50179.1"/>
    <property type="molecule type" value="Genomic_DNA"/>
</dbReference>
<dbReference type="Pfam" id="PF01037">
    <property type="entry name" value="AsnC_trans_reg"/>
    <property type="match status" value="1"/>
</dbReference>
<dbReference type="InterPro" id="IPR019888">
    <property type="entry name" value="Tscrpt_reg_AsnC-like"/>
</dbReference>
<dbReference type="GO" id="GO:0005829">
    <property type="term" value="C:cytosol"/>
    <property type="evidence" value="ECO:0007669"/>
    <property type="project" value="TreeGrafter"/>
</dbReference>
<keyword evidence="3" id="KW-0804">Transcription</keyword>
<evidence type="ECO:0000256" key="2">
    <source>
        <dbReference type="ARBA" id="ARBA00023125"/>
    </source>
</evidence>
<organism evidence="5 6">
    <name type="scientific">Jannaschia donghaensis</name>
    <dbReference type="NCBI Taxonomy" id="420998"/>
    <lineage>
        <taxon>Bacteria</taxon>
        <taxon>Pseudomonadati</taxon>
        <taxon>Pseudomonadota</taxon>
        <taxon>Alphaproteobacteria</taxon>
        <taxon>Rhodobacterales</taxon>
        <taxon>Roseobacteraceae</taxon>
        <taxon>Jannaschia</taxon>
    </lineage>
</organism>
<evidence type="ECO:0000256" key="3">
    <source>
        <dbReference type="ARBA" id="ARBA00023163"/>
    </source>
</evidence>
<dbReference type="InterPro" id="IPR036390">
    <property type="entry name" value="WH_DNA-bd_sf"/>
</dbReference>
<dbReference type="SMART" id="SM00344">
    <property type="entry name" value="HTH_ASNC"/>
    <property type="match status" value="1"/>
</dbReference>
<dbReference type="GO" id="GO:0043565">
    <property type="term" value="F:sequence-specific DNA binding"/>
    <property type="evidence" value="ECO:0007669"/>
    <property type="project" value="InterPro"/>
</dbReference>
<evidence type="ECO:0000259" key="4">
    <source>
        <dbReference type="PROSITE" id="PS50956"/>
    </source>
</evidence>
<keyword evidence="2" id="KW-0238">DNA-binding</keyword>
<protein>
    <submittedName>
        <fullName evidence="5">Regulatory protein AsnC</fullName>
    </submittedName>
</protein>
<keyword evidence="6" id="KW-1185">Reference proteome</keyword>
<evidence type="ECO:0000256" key="1">
    <source>
        <dbReference type="ARBA" id="ARBA00023015"/>
    </source>
</evidence>
<dbReference type="AlphaFoldDB" id="A0A0M6YK49"/>
<evidence type="ECO:0000313" key="6">
    <source>
        <dbReference type="Proteomes" id="UP000049222"/>
    </source>
</evidence>
<reference evidence="5 6" key="1">
    <citation type="submission" date="2015-07" db="EMBL/GenBank/DDBJ databases">
        <authorList>
            <person name="Noorani M."/>
        </authorList>
    </citation>
    <scope>NUCLEOTIDE SEQUENCE [LARGE SCALE GENOMIC DNA]</scope>
    <source>
        <strain evidence="5 6">CECT 7802</strain>
    </source>
</reference>
<dbReference type="SUPFAM" id="SSF46785">
    <property type="entry name" value="Winged helix' DNA-binding domain"/>
    <property type="match status" value="1"/>
</dbReference>
<sequence>MLDDFDRRILRMWQTEPEMTAADLAGALDVPTARVTRRIERLRETGVLRGVSAVIDWAALGYGVEVSLRIQIDKTVAGAFDAFMAAARKVPEVTEMQSFLGRVDLRLTVIARDMAHWQSLYRDRILTLPHIAEIEALMHVATVKTDQALPI</sequence>
<dbReference type="PANTHER" id="PTHR30154">
    <property type="entry name" value="LEUCINE-RESPONSIVE REGULATORY PROTEIN"/>
    <property type="match status" value="1"/>
</dbReference>
<dbReference type="OrthoDB" id="7853257at2"/>
<dbReference type="Proteomes" id="UP000049222">
    <property type="component" value="Unassembled WGS sequence"/>
</dbReference>
<dbReference type="RefSeq" id="WP_055085489.1">
    <property type="nucleotide sequence ID" value="NZ_CXSU01000012.1"/>
</dbReference>
<dbReference type="InterPro" id="IPR000485">
    <property type="entry name" value="AsnC-type_HTH_dom"/>
</dbReference>
<proteinExistence type="predicted"/>